<organism evidence="1 2">
    <name type="scientific">Globodera rostochiensis</name>
    <name type="common">Golden nematode worm</name>
    <name type="synonym">Heterodera rostochiensis</name>
    <dbReference type="NCBI Taxonomy" id="31243"/>
    <lineage>
        <taxon>Eukaryota</taxon>
        <taxon>Metazoa</taxon>
        <taxon>Ecdysozoa</taxon>
        <taxon>Nematoda</taxon>
        <taxon>Chromadorea</taxon>
        <taxon>Rhabditida</taxon>
        <taxon>Tylenchina</taxon>
        <taxon>Tylenchomorpha</taxon>
        <taxon>Tylenchoidea</taxon>
        <taxon>Heteroderidae</taxon>
        <taxon>Heteroderinae</taxon>
        <taxon>Globodera</taxon>
    </lineage>
</organism>
<dbReference type="WBParaSite" id="Gr19_v10_g16789.t1">
    <property type="protein sequence ID" value="Gr19_v10_g16789.t1"/>
    <property type="gene ID" value="Gr19_v10_g16789"/>
</dbReference>
<evidence type="ECO:0000313" key="2">
    <source>
        <dbReference type="WBParaSite" id="Gr19_v10_g16789.t1"/>
    </source>
</evidence>
<name>A0A914HF42_GLORO</name>
<proteinExistence type="predicted"/>
<sequence>MFSVEWRHNDKFKQDKEKRPAADVYDVMNNGWYGMCRRKCFSSSGWHGTFIHLLPPLFRSVVRNLPPPFSRHARGGVLFGVNWIIKFGRMGPKWPGNGTMKCHAKWRFSW</sequence>
<evidence type="ECO:0000313" key="1">
    <source>
        <dbReference type="Proteomes" id="UP000887572"/>
    </source>
</evidence>
<accession>A0A914HF42</accession>
<keyword evidence="1" id="KW-1185">Reference proteome</keyword>
<reference evidence="2" key="1">
    <citation type="submission" date="2022-11" db="UniProtKB">
        <authorList>
            <consortium name="WormBaseParasite"/>
        </authorList>
    </citation>
    <scope>IDENTIFICATION</scope>
</reference>
<dbReference type="Proteomes" id="UP000887572">
    <property type="component" value="Unplaced"/>
</dbReference>
<dbReference type="AlphaFoldDB" id="A0A914HF42"/>
<protein>
    <submittedName>
        <fullName evidence="2">Uncharacterized protein</fullName>
    </submittedName>
</protein>